<dbReference type="Gene3D" id="6.10.340.10">
    <property type="match status" value="1"/>
</dbReference>
<dbReference type="InterPro" id="IPR003660">
    <property type="entry name" value="HAMP_dom"/>
</dbReference>
<keyword evidence="2" id="KW-0597">Phosphoprotein</keyword>
<dbReference type="OrthoDB" id="370211at2"/>
<dbReference type="EMBL" id="FMKA01000037">
    <property type="protein sequence ID" value="SCP99311.1"/>
    <property type="molecule type" value="Genomic_DNA"/>
</dbReference>
<evidence type="ECO:0000256" key="3">
    <source>
        <dbReference type="ARBA" id="ARBA00022679"/>
    </source>
</evidence>
<keyword evidence="4" id="KW-1133">Transmembrane helix</keyword>
<name>A0A1D3TY46_9FIRM</name>
<feature type="transmembrane region" description="Helical" evidence="4">
    <location>
        <begin position="12"/>
        <end position="33"/>
    </location>
</feature>
<dbReference type="STRING" id="1619234.SAMN05421730_103717"/>
<dbReference type="GO" id="GO:0000155">
    <property type="term" value="F:phosphorelay sensor kinase activity"/>
    <property type="evidence" value="ECO:0007669"/>
    <property type="project" value="InterPro"/>
</dbReference>
<evidence type="ECO:0000313" key="6">
    <source>
        <dbReference type="EMBL" id="SCP99311.1"/>
    </source>
</evidence>
<dbReference type="PANTHER" id="PTHR34220">
    <property type="entry name" value="SENSOR HISTIDINE KINASE YPDA"/>
    <property type="match status" value="1"/>
</dbReference>
<evidence type="ECO:0000256" key="4">
    <source>
        <dbReference type="SAM" id="Phobius"/>
    </source>
</evidence>
<dbReference type="AlphaFoldDB" id="A0A1D3TY46"/>
<dbReference type="InterPro" id="IPR036890">
    <property type="entry name" value="HATPase_C_sf"/>
</dbReference>
<dbReference type="Proteomes" id="UP000199315">
    <property type="component" value="Unassembled WGS sequence"/>
</dbReference>
<dbReference type="Gene3D" id="3.30.565.10">
    <property type="entry name" value="Histidine kinase-like ATPase, C-terminal domain"/>
    <property type="match status" value="1"/>
</dbReference>
<dbReference type="InterPro" id="IPR050640">
    <property type="entry name" value="Bact_2-comp_sensor_kinase"/>
</dbReference>
<dbReference type="RefSeq" id="WP_091236660.1">
    <property type="nucleotide sequence ID" value="NZ_FMKA01000037.1"/>
</dbReference>
<protein>
    <submittedName>
        <fullName evidence="6">Two-component system, sensor histidine kinase YesM</fullName>
    </submittedName>
</protein>
<keyword evidence="7" id="KW-1185">Reference proteome</keyword>
<dbReference type="SUPFAM" id="SSF55874">
    <property type="entry name" value="ATPase domain of HSP90 chaperone/DNA topoisomerase II/histidine kinase"/>
    <property type="match status" value="1"/>
</dbReference>
<evidence type="ECO:0000259" key="5">
    <source>
        <dbReference type="PROSITE" id="PS50885"/>
    </source>
</evidence>
<keyword evidence="3" id="KW-0808">Transferase</keyword>
<gene>
    <name evidence="6" type="ORF">SAMN05421730_103717</name>
</gene>
<keyword evidence="6" id="KW-0418">Kinase</keyword>
<dbReference type="PROSITE" id="PS50885">
    <property type="entry name" value="HAMP"/>
    <property type="match status" value="1"/>
</dbReference>
<feature type="domain" description="HAMP" evidence="5">
    <location>
        <begin position="319"/>
        <end position="374"/>
    </location>
</feature>
<organism evidence="6 7">
    <name type="scientific">Anaerobium acetethylicum</name>
    <dbReference type="NCBI Taxonomy" id="1619234"/>
    <lineage>
        <taxon>Bacteria</taxon>
        <taxon>Bacillati</taxon>
        <taxon>Bacillota</taxon>
        <taxon>Clostridia</taxon>
        <taxon>Lachnospirales</taxon>
        <taxon>Lachnospiraceae</taxon>
        <taxon>Anaerobium</taxon>
    </lineage>
</organism>
<evidence type="ECO:0000256" key="1">
    <source>
        <dbReference type="ARBA" id="ARBA00004370"/>
    </source>
</evidence>
<evidence type="ECO:0000313" key="7">
    <source>
        <dbReference type="Proteomes" id="UP000199315"/>
    </source>
</evidence>
<dbReference type="PANTHER" id="PTHR34220:SF7">
    <property type="entry name" value="SENSOR HISTIDINE KINASE YPDA"/>
    <property type="match status" value="1"/>
</dbReference>
<keyword evidence="4" id="KW-0812">Transmembrane</keyword>
<dbReference type="Pfam" id="PF06580">
    <property type="entry name" value="His_kinase"/>
    <property type="match status" value="1"/>
</dbReference>
<feature type="transmembrane region" description="Helical" evidence="4">
    <location>
        <begin position="295"/>
        <end position="317"/>
    </location>
</feature>
<evidence type="ECO:0000256" key="2">
    <source>
        <dbReference type="ARBA" id="ARBA00022553"/>
    </source>
</evidence>
<comment type="subcellular location">
    <subcellularLocation>
        <location evidence="1">Membrane</location>
    </subcellularLocation>
</comment>
<dbReference type="InterPro" id="IPR010559">
    <property type="entry name" value="Sig_transdc_His_kin_internal"/>
</dbReference>
<dbReference type="GO" id="GO:0016020">
    <property type="term" value="C:membrane"/>
    <property type="evidence" value="ECO:0007669"/>
    <property type="project" value="UniProtKB-SubCell"/>
</dbReference>
<reference evidence="6 7" key="1">
    <citation type="submission" date="2016-09" db="EMBL/GenBank/DDBJ databases">
        <authorList>
            <person name="Capua I."/>
            <person name="De Benedictis P."/>
            <person name="Joannis T."/>
            <person name="Lombin L.H."/>
            <person name="Cattoli G."/>
        </authorList>
    </citation>
    <scope>NUCLEOTIDE SEQUENCE [LARGE SCALE GENOMIC DNA]</scope>
    <source>
        <strain evidence="6 7">GluBS11</strain>
    </source>
</reference>
<keyword evidence="4" id="KW-0472">Membrane</keyword>
<proteinExistence type="predicted"/>
<accession>A0A1D3TY46</accession>
<sequence>MQQLKLQTKLFLAYVGLAVLILSAFSVFFYKFVSKQLISQEIDSITTLNASFEDQVDSVVRDMDTVSININYSSLVKDKLGSSFNLDISKDTLDNMASLFVTINGADVKVDQINLYDMQDHMLKVGIQTNTSSVKTDSLAWFTEVLNLGGKKMISQPYLTSSLSTSSRYPVWYISLYRSYDNKYGKTVGAVETIKRCKSIFKSILSYEKKASNSAKVYIYSEDHKLIYPYNLTQEEQTSIPDYYSYMTDTKDSASLKNPVTGEKEYIAYTTSSFSRWTYITVQPESYVLKPVNNLLYILLLFVFALLAASLIISYGISRSLVKPIKHLKHIVQRLEIDTLGETYTGSYHVAYNEMQELYHAFQNMSENLNTSMNALIDSRQQELKSRTLALQSQINPHFYYNTLSSIIVLAENGQPQEVITMCRNLTKIMRYITDSSSTSVSIRSEIDYVNKYLYCMKVRYQSSLNYTIDIDESLLDRQIPKLLIQPIVENALKYGTDCIPPWNLSVTGHICDTHWQIDVIDSGNGFSESAVRTITERIQEADANPGMPEMKINGLGMINVYMRWKLYCEDEIIFSYGNTKDGHGIVSVGQKFKKKEN</sequence>